<dbReference type="GO" id="GO:0016020">
    <property type="term" value="C:membrane"/>
    <property type="evidence" value="ECO:0007669"/>
    <property type="project" value="UniProtKB-SubCell"/>
</dbReference>
<dbReference type="Proteomes" id="UP001152523">
    <property type="component" value="Unassembled WGS sequence"/>
</dbReference>
<evidence type="ECO:0000313" key="8">
    <source>
        <dbReference type="Proteomes" id="UP001152523"/>
    </source>
</evidence>
<keyword evidence="3 6" id="KW-0812">Transmembrane</keyword>
<proteinExistence type="inferred from homology"/>
<evidence type="ECO:0000256" key="4">
    <source>
        <dbReference type="ARBA" id="ARBA00022989"/>
    </source>
</evidence>
<feature type="transmembrane region" description="Helical" evidence="6">
    <location>
        <begin position="64"/>
        <end position="87"/>
    </location>
</feature>
<keyword evidence="8" id="KW-1185">Reference proteome</keyword>
<dbReference type="AlphaFoldDB" id="A0AAV0G950"/>
<evidence type="ECO:0000256" key="6">
    <source>
        <dbReference type="SAM" id="Phobius"/>
    </source>
</evidence>
<dbReference type="InterPro" id="IPR018499">
    <property type="entry name" value="Tetraspanin/Peripherin"/>
</dbReference>
<comment type="caution">
    <text evidence="7">The sequence shown here is derived from an EMBL/GenBank/DDBJ whole genome shotgun (WGS) entry which is preliminary data.</text>
</comment>
<comment type="similarity">
    <text evidence="2">Belongs to the tetraspanin (TM4SF) family.</text>
</comment>
<keyword evidence="4 6" id="KW-1133">Transmembrane helix</keyword>
<dbReference type="Pfam" id="PF00335">
    <property type="entry name" value="Tetraspanin"/>
    <property type="match status" value="1"/>
</dbReference>
<evidence type="ECO:0000313" key="7">
    <source>
        <dbReference type="EMBL" id="CAH9144288.1"/>
    </source>
</evidence>
<sequence>MDVFCKRDLRYPHYCSRQLDGGQQFLSEDTWIRVFPLIAIGVLMLLCGFLSCVAFGCDTDECKATYMVVMGILLLLMFAFVISLAVYSTYSGSAEKAPGRGYAEYRFRSFSSWLRGKVSDKNGWTGIATCLGLSEGPCGDLKRTSFSSSEQLYAANLTPSELYSSSSFV</sequence>
<dbReference type="PANTHER" id="PTHR32191">
    <property type="entry name" value="TETRASPANIN-8-RELATED"/>
    <property type="match status" value="1"/>
</dbReference>
<dbReference type="EMBL" id="CAMAPF010001064">
    <property type="protein sequence ID" value="CAH9144288.1"/>
    <property type="molecule type" value="Genomic_DNA"/>
</dbReference>
<organism evidence="7 8">
    <name type="scientific">Cuscuta epithymum</name>
    <dbReference type="NCBI Taxonomy" id="186058"/>
    <lineage>
        <taxon>Eukaryota</taxon>
        <taxon>Viridiplantae</taxon>
        <taxon>Streptophyta</taxon>
        <taxon>Embryophyta</taxon>
        <taxon>Tracheophyta</taxon>
        <taxon>Spermatophyta</taxon>
        <taxon>Magnoliopsida</taxon>
        <taxon>eudicotyledons</taxon>
        <taxon>Gunneridae</taxon>
        <taxon>Pentapetalae</taxon>
        <taxon>asterids</taxon>
        <taxon>lamiids</taxon>
        <taxon>Solanales</taxon>
        <taxon>Convolvulaceae</taxon>
        <taxon>Cuscuteae</taxon>
        <taxon>Cuscuta</taxon>
        <taxon>Cuscuta subgen. Cuscuta</taxon>
    </lineage>
</organism>
<evidence type="ECO:0000256" key="5">
    <source>
        <dbReference type="ARBA" id="ARBA00023136"/>
    </source>
</evidence>
<evidence type="ECO:0000256" key="2">
    <source>
        <dbReference type="ARBA" id="ARBA00006840"/>
    </source>
</evidence>
<reference evidence="7" key="1">
    <citation type="submission" date="2022-07" db="EMBL/GenBank/DDBJ databases">
        <authorList>
            <person name="Macas J."/>
            <person name="Novak P."/>
            <person name="Neumann P."/>
        </authorList>
    </citation>
    <scope>NUCLEOTIDE SEQUENCE</scope>
</reference>
<evidence type="ECO:0000256" key="3">
    <source>
        <dbReference type="ARBA" id="ARBA00022692"/>
    </source>
</evidence>
<comment type="subcellular location">
    <subcellularLocation>
        <location evidence="1">Membrane</location>
        <topology evidence="1">Multi-pass membrane protein</topology>
    </subcellularLocation>
</comment>
<protein>
    <submittedName>
        <fullName evidence="7">Uncharacterized protein</fullName>
    </submittedName>
</protein>
<evidence type="ECO:0000256" key="1">
    <source>
        <dbReference type="ARBA" id="ARBA00004141"/>
    </source>
</evidence>
<keyword evidence="5 6" id="KW-0472">Membrane</keyword>
<dbReference type="InterPro" id="IPR044991">
    <property type="entry name" value="TET_plant"/>
</dbReference>
<accession>A0AAV0G950</accession>
<name>A0AAV0G950_9ASTE</name>
<dbReference type="GO" id="GO:0009734">
    <property type="term" value="P:auxin-activated signaling pathway"/>
    <property type="evidence" value="ECO:0007669"/>
    <property type="project" value="InterPro"/>
</dbReference>
<gene>
    <name evidence="7" type="ORF">CEPIT_LOCUS41333</name>
</gene>
<feature type="transmembrane region" description="Helical" evidence="6">
    <location>
        <begin position="34"/>
        <end position="57"/>
    </location>
</feature>